<dbReference type="GO" id="GO:0006364">
    <property type="term" value="P:rRNA processing"/>
    <property type="evidence" value="ECO:0007669"/>
    <property type="project" value="InterPro"/>
</dbReference>
<evidence type="ECO:0000313" key="2">
    <source>
        <dbReference type="Proteomes" id="UP000485058"/>
    </source>
</evidence>
<evidence type="ECO:0000313" key="1">
    <source>
        <dbReference type="EMBL" id="GFH21814.1"/>
    </source>
</evidence>
<sequence length="81" mass="8262">MLEVLPMGGSKGEGVQWLLDHMGVQAQHVMALGDGENDIEMLQLAGLGVAMGNASARVKSAAAVALTASNDEDGVAEAIDK</sequence>
<organism evidence="1 2">
    <name type="scientific">Haematococcus lacustris</name>
    <name type="common">Green alga</name>
    <name type="synonym">Haematococcus pluvialis</name>
    <dbReference type="NCBI Taxonomy" id="44745"/>
    <lineage>
        <taxon>Eukaryota</taxon>
        <taxon>Viridiplantae</taxon>
        <taxon>Chlorophyta</taxon>
        <taxon>core chlorophytes</taxon>
        <taxon>Chlorophyceae</taxon>
        <taxon>CS clade</taxon>
        <taxon>Chlamydomonadales</taxon>
        <taxon>Haematococcaceae</taxon>
        <taxon>Haematococcus</taxon>
    </lineage>
</organism>
<dbReference type="EMBL" id="BLLF01001910">
    <property type="protein sequence ID" value="GFH21814.1"/>
    <property type="molecule type" value="Genomic_DNA"/>
</dbReference>
<dbReference type="InterPro" id="IPR002036">
    <property type="entry name" value="YbeY"/>
</dbReference>
<dbReference type="PANTHER" id="PTHR46986:SF1">
    <property type="entry name" value="ENDORIBONUCLEASE YBEY, CHLOROPLASTIC"/>
    <property type="match status" value="1"/>
</dbReference>
<dbReference type="AlphaFoldDB" id="A0A699ZSR9"/>
<dbReference type="PANTHER" id="PTHR46986">
    <property type="entry name" value="ENDORIBONUCLEASE YBEY, CHLOROPLASTIC"/>
    <property type="match status" value="1"/>
</dbReference>
<dbReference type="InterPro" id="IPR036412">
    <property type="entry name" value="HAD-like_sf"/>
</dbReference>
<reference evidence="1 2" key="1">
    <citation type="submission" date="2020-02" db="EMBL/GenBank/DDBJ databases">
        <title>Draft genome sequence of Haematococcus lacustris strain NIES-144.</title>
        <authorList>
            <person name="Morimoto D."/>
            <person name="Nakagawa S."/>
            <person name="Yoshida T."/>
            <person name="Sawayama S."/>
        </authorList>
    </citation>
    <scope>NUCLEOTIDE SEQUENCE [LARGE SCALE GENOMIC DNA]</scope>
    <source>
        <strain evidence="1 2">NIES-144</strain>
    </source>
</reference>
<dbReference type="InterPro" id="IPR006379">
    <property type="entry name" value="HAD-SF_hydro_IIB"/>
</dbReference>
<name>A0A699ZSR9_HAELA</name>
<keyword evidence="2" id="KW-1185">Reference proteome</keyword>
<comment type="caution">
    <text evidence="1">The sequence shown here is derived from an EMBL/GenBank/DDBJ whole genome shotgun (WGS) entry which is preliminary data.</text>
</comment>
<dbReference type="PROSITE" id="PS01229">
    <property type="entry name" value="COF_2"/>
    <property type="match status" value="1"/>
</dbReference>
<dbReference type="Proteomes" id="UP000485058">
    <property type="component" value="Unassembled WGS sequence"/>
</dbReference>
<protein>
    <submittedName>
        <fullName evidence="1">Uncharacterized protein</fullName>
    </submittedName>
</protein>
<accession>A0A699ZSR9</accession>
<dbReference type="Pfam" id="PF08282">
    <property type="entry name" value="Hydrolase_3"/>
    <property type="match status" value="1"/>
</dbReference>
<dbReference type="NCBIfam" id="TIGR01484">
    <property type="entry name" value="HAD-SF-IIB"/>
    <property type="match status" value="1"/>
</dbReference>
<proteinExistence type="predicted"/>
<feature type="non-terminal residue" evidence="1">
    <location>
        <position position="1"/>
    </location>
</feature>
<dbReference type="SUPFAM" id="SSF56784">
    <property type="entry name" value="HAD-like"/>
    <property type="match status" value="1"/>
</dbReference>
<dbReference type="GO" id="GO:0004222">
    <property type="term" value="F:metalloendopeptidase activity"/>
    <property type="evidence" value="ECO:0007669"/>
    <property type="project" value="InterPro"/>
</dbReference>
<dbReference type="Gene3D" id="3.40.50.1000">
    <property type="entry name" value="HAD superfamily/HAD-like"/>
    <property type="match status" value="1"/>
</dbReference>
<gene>
    <name evidence="1" type="ORF">HaLaN_19184</name>
</gene>
<dbReference type="InterPro" id="IPR023214">
    <property type="entry name" value="HAD_sf"/>
</dbReference>